<organism evidence="2 3">
    <name type="scientific">Bacillus yunxiaonensis</name>
    <dbReference type="NCBI Taxonomy" id="3127665"/>
    <lineage>
        <taxon>Bacteria</taxon>
        <taxon>Bacillati</taxon>
        <taxon>Bacillota</taxon>
        <taxon>Bacilli</taxon>
        <taxon>Bacillales</taxon>
        <taxon>Bacillaceae</taxon>
        <taxon>Bacillus</taxon>
    </lineage>
</organism>
<keyword evidence="3" id="KW-1185">Reference proteome</keyword>
<dbReference type="Pfam" id="PF00583">
    <property type="entry name" value="Acetyltransf_1"/>
    <property type="match status" value="1"/>
</dbReference>
<dbReference type="PROSITE" id="PS51186">
    <property type="entry name" value="GNAT"/>
    <property type="match status" value="1"/>
</dbReference>
<protein>
    <submittedName>
        <fullName evidence="2">GNAT family N-acetyltransferase</fullName>
    </submittedName>
</protein>
<evidence type="ECO:0000313" key="3">
    <source>
        <dbReference type="Proteomes" id="UP001367922"/>
    </source>
</evidence>
<evidence type="ECO:0000259" key="1">
    <source>
        <dbReference type="PROSITE" id="PS51186"/>
    </source>
</evidence>
<dbReference type="RefSeq" id="WP_336484503.1">
    <property type="nucleotide sequence ID" value="NZ_JBAWSV010000013.1"/>
</dbReference>
<gene>
    <name evidence="2" type="ORF">WAX78_23615</name>
</gene>
<dbReference type="InterPro" id="IPR000182">
    <property type="entry name" value="GNAT_dom"/>
</dbReference>
<reference evidence="2 3" key="1">
    <citation type="submission" date="2024-01" db="EMBL/GenBank/DDBJ databases">
        <title>Seven novel Bacillus-like species.</title>
        <authorList>
            <person name="Liu G."/>
        </authorList>
    </citation>
    <scope>NUCLEOTIDE SEQUENCE [LARGE SCALE GENOMIC DNA]</scope>
    <source>
        <strain evidence="2 3">FJAT-53711</strain>
    </source>
</reference>
<comment type="caution">
    <text evidence="2">The sequence shown here is derived from an EMBL/GenBank/DDBJ whole genome shotgun (WGS) entry which is preliminary data.</text>
</comment>
<accession>A0ABU8G2A1</accession>
<dbReference type="Gene3D" id="3.40.630.30">
    <property type="match status" value="1"/>
</dbReference>
<dbReference type="Proteomes" id="UP001367922">
    <property type="component" value="Unassembled WGS sequence"/>
</dbReference>
<sequence length="180" mass="20592">MEFHAIQEKGIGKIQAVRANESHVEGIAKVCTDGWLATYDGLHSQEYIDRVIEEYYNHERIHKEVLTDNENWYGWFVALENEKVVGAIGGGTTGEKRGEIFVLYLDPNRRREGIGTLLVDYFTEIQKEKGILEQWVSVAEGNKKGIPFYEAKGFVKQFERPSQGSTEEEPAVSCRYCRNI</sequence>
<dbReference type="InterPro" id="IPR016181">
    <property type="entry name" value="Acyl_CoA_acyltransferase"/>
</dbReference>
<dbReference type="SUPFAM" id="SSF55729">
    <property type="entry name" value="Acyl-CoA N-acyltransferases (Nat)"/>
    <property type="match status" value="1"/>
</dbReference>
<name>A0ABU8G2A1_9BACI</name>
<dbReference type="EMBL" id="JBAWSV010000013">
    <property type="protein sequence ID" value="MEI4832369.1"/>
    <property type="molecule type" value="Genomic_DNA"/>
</dbReference>
<feature type="domain" description="N-acetyltransferase" evidence="1">
    <location>
        <begin position="22"/>
        <end position="173"/>
    </location>
</feature>
<evidence type="ECO:0000313" key="2">
    <source>
        <dbReference type="EMBL" id="MEI4832369.1"/>
    </source>
</evidence>
<dbReference type="CDD" id="cd04301">
    <property type="entry name" value="NAT_SF"/>
    <property type="match status" value="1"/>
</dbReference>
<proteinExistence type="predicted"/>